<dbReference type="RefSeq" id="WP_219082010.1">
    <property type="nucleotide sequence ID" value="NZ_CP079216.1"/>
</dbReference>
<name>A0ABX8SIU2_9ACTN</name>
<evidence type="ECO:0000313" key="2">
    <source>
        <dbReference type="EMBL" id="QXT62794.1"/>
    </source>
</evidence>
<protein>
    <submittedName>
        <fullName evidence="2">Glycerophosphoryl diester phosphodiesterase</fullName>
    </submittedName>
</protein>
<dbReference type="EMBL" id="CP079216">
    <property type="protein sequence ID" value="QXT62794.1"/>
    <property type="molecule type" value="Genomic_DNA"/>
</dbReference>
<evidence type="ECO:0000259" key="1">
    <source>
        <dbReference type="PROSITE" id="PS51704"/>
    </source>
</evidence>
<dbReference type="PROSITE" id="PS51704">
    <property type="entry name" value="GP_PDE"/>
    <property type="match status" value="1"/>
</dbReference>
<keyword evidence="3" id="KW-1185">Reference proteome</keyword>
<dbReference type="InterPro" id="IPR030395">
    <property type="entry name" value="GP_PDE_dom"/>
</dbReference>
<reference evidence="2 3" key="1">
    <citation type="submission" date="2021-07" db="EMBL/GenBank/DDBJ databases">
        <title>complete genome sequencing of Tessaracoccus sp.J1M15.</title>
        <authorList>
            <person name="Bae J.-W."/>
            <person name="Kim D.-y."/>
        </authorList>
    </citation>
    <scope>NUCLEOTIDE SEQUENCE [LARGE SCALE GENOMIC DNA]</scope>
    <source>
        <strain evidence="2 3">J1M15</strain>
    </source>
</reference>
<sequence>MPTTPSAHVPRLDHTIFAHRGLSTLNPENTMEAFRDARDHGARWIETDVDLIADGTPILIHDTQLERTTDHTGSIYALTAEDLPSIDAGKWFGRQFGGSHIQTLADLVDFLNETGINANIEIKQNEQGAARTIQLIDAVAAELARLDPSIQIIVSSFSQPLLMHFHQRQPQYAIAVLYETCALYDDWLSVAEFCGATYIHVEDRGLTREKVHAFTAAGYGVNVYTVNSHARANQLFNWGASGVFTDVADLYPCA</sequence>
<proteinExistence type="predicted"/>
<feature type="domain" description="GP-PDE" evidence="1">
    <location>
        <begin position="14"/>
        <end position="254"/>
    </location>
</feature>
<dbReference type="PANTHER" id="PTHR46211">
    <property type="entry name" value="GLYCEROPHOSPHORYL DIESTER PHOSPHODIESTERASE"/>
    <property type="match status" value="1"/>
</dbReference>
<dbReference type="PANTHER" id="PTHR46211:SF1">
    <property type="entry name" value="GLYCEROPHOSPHODIESTER PHOSPHODIESTERASE, CYTOPLASMIC"/>
    <property type="match status" value="1"/>
</dbReference>
<organism evidence="2 3">
    <name type="scientific">Tessaracoccus palaemonis</name>
    <dbReference type="NCBI Taxonomy" id="2829499"/>
    <lineage>
        <taxon>Bacteria</taxon>
        <taxon>Bacillati</taxon>
        <taxon>Actinomycetota</taxon>
        <taxon>Actinomycetes</taxon>
        <taxon>Propionibacteriales</taxon>
        <taxon>Propionibacteriaceae</taxon>
        <taxon>Tessaracoccus</taxon>
    </lineage>
</organism>
<dbReference type="Proteomes" id="UP000824504">
    <property type="component" value="Chromosome"/>
</dbReference>
<accession>A0ABX8SIU2</accession>
<dbReference type="PROSITE" id="PS50007">
    <property type="entry name" value="PIPLC_X_DOMAIN"/>
    <property type="match status" value="1"/>
</dbReference>
<dbReference type="Pfam" id="PF03009">
    <property type="entry name" value="GDPD"/>
    <property type="match status" value="1"/>
</dbReference>
<evidence type="ECO:0000313" key="3">
    <source>
        <dbReference type="Proteomes" id="UP000824504"/>
    </source>
</evidence>
<gene>
    <name evidence="2" type="ORF">KDB89_13855</name>
</gene>